<protein>
    <submittedName>
        <fullName evidence="12">Mechanosensitive ion channel</fullName>
    </submittedName>
</protein>
<dbReference type="Gene3D" id="2.30.30.60">
    <property type="match status" value="1"/>
</dbReference>
<dbReference type="Pfam" id="PF21082">
    <property type="entry name" value="MS_channel_3rd"/>
    <property type="match status" value="1"/>
</dbReference>
<feature type="domain" description="Mechanosensitive ion channel MscS" evidence="9">
    <location>
        <begin position="493"/>
        <end position="558"/>
    </location>
</feature>
<feature type="transmembrane region" description="Helical" evidence="8">
    <location>
        <begin position="393"/>
        <end position="414"/>
    </location>
</feature>
<evidence type="ECO:0000256" key="6">
    <source>
        <dbReference type="ARBA" id="ARBA00023136"/>
    </source>
</evidence>
<feature type="transmembrane region" description="Helical" evidence="8">
    <location>
        <begin position="299"/>
        <end position="317"/>
    </location>
</feature>
<keyword evidence="4 8" id="KW-0812">Transmembrane</keyword>
<dbReference type="SUPFAM" id="SSF50182">
    <property type="entry name" value="Sm-like ribonucleoproteins"/>
    <property type="match status" value="1"/>
</dbReference>
<name>A0A4V3W8P8_9HYPH</name>
<comment type="subcellular location">
    <subcellularLocation>
        <location evidence="1">Cell membrane</location>
        <topology evidence="1">Multi-pass membrane protein</topology>
    </subcellularLocation>
</comment>
<evidence type="ECO:0000256" key="7">
    <source>
        <dbReference type="SAM" id="MobiDB-lite"/>
    </source>
</evidence>
<dbReference type="InterPro" id="IPR049278">
    <property type="entry name" value="MS_channel_C"/>
</dbReference>
<feature type="transmembrane region" description="Helical" evidence="8">
    <location>
        <begin position="204"/>
        <end position="227"/>
    </location>
</feature>
<feature type="region of interest" description="Disordered" evidence="7">
    <location>
        <begin position="660"/>
        <end position="681"/>
    </location>
</feature>
<comment type="similarity">
    <text evidence="2">Belongs to the MscS (TC 1.A.23) family.</text>
</comment>
<feature type="transmembrane region" description="Helical" evidence="8">
    <location>
        <begin position="359"/>
        <end position="381"/>
    </location>
</feature>
<comment type="caution">
    <text evidence="12">The sequence shown here is derived from an EMBL/GenBank/DDBJ whole genome shotgun (WGS) entry which is preliminary data.</text>
</comment>
<evidence type="ECO:0000313" key="13">
    <source>
        <dbReference type="Proteomes" id="UP000310754"/>
    </source>
</evidence>
<dbReference type="Proteomes" id="UP000310754">
    <property type="component" value="Unassembled WGS sequence"/>
</dbReference>
<dbReference type="EMBL" id="SSOA01000002">
    <property type="protein sequence ID" value="THF52093.1"/>
    <property type="molecule type" value="Genomic_DNA"/>
</dbReference>
<feature type="transmembrane region" description="Helical" evidence="8">
    <location>
        <begin position="135"/>
        <end position="156"/>
    </location>
</feature>
<keyword evidence="5 8" id="KW-1133">Transmembrane helix</keyword>
<evidence type="ECO:0000256" key="2">
    <source>
        <dbReference type="ARBA" id="ARBA00008017"/>
    </source>
</evidence>
<dbReference type="InterPro" id="IPR006685">
    <property type="entry name" value="MscS_channel_2nd"/>
</dbReference>
<gene>
    <name evidence="12" type="ORF">E6C51_04545</name>
</gene>
<dbReference type="InterPro" id="IPR049142">
    <property type="entry name" value="MS_channel_1st"/>
</dbReference>
<dbReference type="InterPro" id="IPR011014">
    <property type="entry name" value="MscS_channel_TM-2"/>
</dbReference>
<dbReference type="SUPFAM" id="SSF82861">
    <property type="entry name" value="Mechanosensitive channel protein MscS (YggB), transmembrane region"/>
    <property type="match status" value="1"/>
</dbReference>
<dbReference type="InterPro" id="IPR010920">
    <property type="entry name" value="LSM_dom_sf"/>
</dbReference>
<dbReference type="Gene3D" id="3.30.70.100">
    <property type="match status" value="1"/>
</dbReference>
<feature type="compositionally biased region" description="Low complexity" evidence="7">
    <location>
        <begin position="667"/>
        <end position="681"/>
    </location>
</feature>
<feature type="transmembrane region" description="Helical" evidence="8">
    <location>
        <begin position="85"/>
        <end position="106"/>
    </location>
</feature>
<keyword evidence="3" id="KW-1003">Cell membrane</keyword>
<evidence type="ECO:0000259" key="9">
    <source>
        <dbReference type="Pfam" id="PF00924"/>
    </source>
</evidence>
<evidence type="ECO:0000256" key="5">
    <source>
        <dbReference type="ARBA" id="ARBA00022989"/>
    </source>
</evidence>
<feature type="transmembrane region" description="Helical" evidence="8">
    <location>
        <begin position="162"/>
        <end position="183"/>
    </location>
</feature>
<proteinExistence type="inferred from homology"/>
<feature type="transmembrane region" description="Helical" evidence="8">
    <location>
        <begin position="450"/>
        <end position="469"/>
    </location>
</feature>
<evidence type="ECO:0000259" key="10">
    <source>
        <dbReference type="Pfam" id="PF21082"/>
    </source>
</evidence>
<dbReference type="Pfam" id="PF00924">
    <property type="entry name" value="MS_channel_2nd"/>
    <property type="match status" value="1"/>
</dbReference>
<evidence type="ECO:0000256" key="1">
    <source>
        <dbReference type="ARBA" id="ARBA00004651"/>
    </source>
</evidence>
<reference evidence="12 13" key="1">
    <citation type="submission" date="2019-04" db="EMBL/GenBank/DDBJ databases">
        <title>Rhizobium terrae sp. nov., isolated from a paddy soil.</title>
        <authorList>
            <person name="Lin S.-Y."/>
            <person name="Hameed A."/>
            <person name="Huang H.-I."/>
            <person name="Young C.-C."/>
        </authorList>
    </citation>
    <scope>NUCLEOTIDE SEQUENCE [LARGE SCALE GENOMIC DNA]</scope>
    <source>
        <strain evidence="12 13">CC-HIH110</strain>
    </source>
</reference>
<dbReference type="Pfam" id="PF21088">
    <property type="entry name" value="MS_channel_1st"/>
    <property type="match status" value="1"/>
</dbReference>
<feature type="domain" description="Mechanosensitive ion channel transmembrane helices 2/3" evidence="11">
    <location>
        <begin position="454"/>
        <end position="491"/>
    </location>
</feature>
<dbReference type="InterPro" id="IPR011066">
    <property type="entry name" value="MscS_channel_C_sf"/>
</dbReference>
<dbReference type="GO" id="GO:0005886">
    <property type="term" value="C:plasma membrane"/>
    <property type="evidence" value="ECO:0007669"/>
    <property type="project" value="UniProtKB-SubCell"/>
</dbReference>
<dbReference type="SUPFAM" id="SSF82689">
    <property type="entry name" value="Mechanosensitive channel protein MscS (YggB), C-terminal domain"/>
    <property type="match status" value="1"/>
</dbReference>
<keyword evidence="13" id="KW-1185">Reference proteome</keyword>
<dbReference type="RefSeq" id="WP_190235188.1">
    <property type="nucleotide sequence ID" value="NZ_SSOA01000002.1"/>
</dbReference>
<feature type="transmembrane region" description="Helical" evidence="8">
    <location>
        <begin position="475"/>
        <end position="494"/>
    </location>
</feature>
<evidence type="ECO:0000313" key="12">
    <source>
        <dbReference type="EMBL" id="THF52093.1"/>
    </source>
</evidence>
<accession>A0A4V3W8P8</accession>
<organism evidence="12 13">
    <name type="scientific">Allorhizobium terrae</name>
    <dbReference type="NCBI Taxonomy" id="1848972"/>
    <lineage>
        <taxon>Bacteria</taxon>
        <taxon>Pseudomonadati</taxon>
        <taxon>Pseudomonadota</taxon>
        <taxon>Alphaproteobacteria</taxon>
        <taxon>Hyphomicrobiales</taxon>
        <taxon>Rhizobiaceae</taxon>
        <taxon>Rhizobium/Agrobacterium group</taxon>
        <taxon>Allorhizobium</taxon>
    </lineage>
</organism>
<evidence type="ECO:0000259" key="11">
    <source>
        <dbReference type="Pfam" id="PF21088"/>
    </source>
</evidence>
<evidence type="ECO:0000256" key="4">
    <source>
        <dbReference type="ARBA" id="ARBA00022692"/>
    </source>
</evidence>
<feature type="domain" description="Mechanosensitive ion channel MscS C-terminal" evidence="10">
    <location>
        <begin position="564"/>
        <end position="650"/>
    </location>
</feature>
<feature type="transmembrane region" description="Helical" evidence="8">
    <location>
        <begin position="239"/>
        <end position="256"/>
    </location>
</feature>
<dbReference type="Gene3D" id="1.10.287.1260">
    <property type="match status" value="1"/>
</dbReference>
<evidence type="ECO:0000256" key="3">
    <source>
        <dbReference type="ARBA" id="ARBA00022475"/>
    </source>
</evidence>
<dbReference type="InterPro" id="IPR045276">
    <property type="entry name" value="YbiO_bact"/>
</dbReference>
<keyword evidence="6 8" id="KW-0472">Membrane</keyword>
<dbReference type="GO" id="GO:0008381">
    <property type="term" value="F:mechanosensitive monoatomic ion channel activity"/>
    <property type="evidence" value="ECO:0007669"/>
    <property type="project" value="InterPro"/>
</dbReference>
<dbReference type="PANTHER" id="PTHR30460">
    <property type="entry name" value="MODERATE CONDUCTANCE MECHANOSENSITIVE CHANNEL YBIO"/>
    <property type="match status" value="1"/>
</dbReference>
<dbReference type="AlphaFoldDB" id="A0A4V3W8P8"/>
<dbReference type="InterPro" id="IPR023408">
    <property type="entry name" value="MscS_beta-dom_sf"/>
</dbReference>
<evidence type="ECO:0000256" key="8">
    <source>
        <dbReference type="SAM" id="Phobius"/>
    </source>
</evidence>
<sequence>MTMAAPDLKTMPIRKALTLLLIMVLPRTASAEPLLRPLTMDTISSFFRTANLRLLNLGSALMQGPVEGVQIWHNLTTFMASREGIVTLAYALIVGMIGTGAEWFYWTYAAPARRAIDAMDIRNPRLGRRLAFRRTALFLCGFLLFSVATLGSLAFFDWPEGAEHLVLAPIMIILLTRFMWIVADSLFAPGHHQRRLLDVGPAEARIWVTVIVGLTILVGGATIYAPLIQQAGSANAAEALQTVSVTLSAILIIVAVSASRKHRDSTQARTMPRSTLPVPFLRMAIIIAIYGLWLFSGDVIATLAVIIVLAVSSQLHLHRAVMFLWSDEPDHDLTEPHAHGQETGTAQVDSLAPSIILTLARYVFVIIAIIAAILALDIPMMEMATSSNPLRQFIVRLSEIALIALISHIVWLAVRLPIDHRLQKLIATSDPHGSVNANARLLTLLPLMRTTGGVILLAFFVISSLWSLGIDIGPLLAGAGVFGLALGFGAQALVRDVISGIFYLVEDVFRIGEYIEAGTHAKGTVERITLRTVALRHQNGPLYFVPYGSLGSIKNNSRDWSIDKFNIPLPVTTDSEQVRKIIKKVGEQMMQDPEIGSKIVEPLKSKVYGIEPGIKIFRCKFRCAPGNQFEIRVQAYKRIEAALRDAGIPFAAGTQVLMPLPPHGQMPTTTSTPAEASPSTP</sequence>
<dbReference type="PANTHER" id="PTHR30460:SF0">
    <property type="entry name" value="MODERATE CONDUCTANCE MECHANOSENSITIVE CHANNEL YBIO"/>
    <property type="match status" value="1"/>
</dbReference>